<dbReference type="EMBL" id="CP024985">
    <property type="protein sequence ID" value="ATZ28345.1"/>
    <property type="molecule type" value="Genomic_DNA"/>
</dbReference>
<dbReference type="Proteomes" id="UP000231791">
    <property type="component" value="Chromosome"/>
</dbReference>
<dbReference type="InterPro" id="IPR037401">
    <property type="entry name" value="SnoaL-like"/>
</dbReference>
<dbReference type="OrthoDB" id="4475408at2"/>
<dbReference type="NCBIfam" id="TIGR02246">
    <property type="entry name" value="SgcJ/EcaC family oxidoreductase"/>
    <property type="match status" value="1"/>
</dbReference>
<reference evidence="1 2" key="1">
    <citation type="submission" date="2017-11" db="EMBL/GenBank/DDBJ databases">
        <title>Complete genome sequence of Streptomyces lavendulae subsp. lavendulae CCM 3239 (formerly 'Streptomyces aureofaciens CCM 3239'), the producer of the angucycline-type antibiotic auricin.</title>
        <authorList>
            <person name="Busche T."/>
            <person name="Novakova R."/>
            <person name="Al'Dilaimi A."/>
            <person name="Homerova D."/>
            <person name="Feckova L."/>
            <person name="Rezuchova B."/>
            <person name="Mingyar E."/>
            <person name="Csolleiova D."/>
            <person name="Bekeova C."/>
            <person name="Winkler A."/>
            <person name="Sevcikova B."/>
            <person name="Kalinowski J."/>
            <person name="Kormanec J."/>
            <person name="Ruckert C."/>
        </authorList>
    </citation>
    <scope>NUCLEOTIDE SEQUENCE [LARGE SCALE GENOMIC DNA]</scope>
    <source>
        <strain evidence="1 2">CCM 3239</strain>
    </source>
</reference>
<dbReference type="Gene3D" id="3.10.450.50">
    <property type="match status" value="1"/>
</dbReference>
<evidence type="ECO:0000313" key="2">
    <source>
        <dbReference type="Proteomes" id="UP000231791"/>
    </source>
</evidence>
<dbReference type="InterPro" id="IPR011944">
    <property type="entry name" value="Steroid_delta5-4_isomerase"/>
</dbReference>
<dbReference type="Pfam" id="PF13474">
    <property type="entry name" value="SnoaL_3"/>
    <property type="match status" value="1"/>
</dbReference>
<protein>
    <submittedName>
        <fullName evidence="1">Uncharacterized protein</fullName>
    </submittedName>
</protein>
<accession>A0A2K8PRT9</accession>
<dbReference type="AlphaFoldDB" id="A0A2K8PRT9"/>
<dbReference type="GeneID" id="49387555"/>
<keyword evidence="2" id="KW-1185">Reference proteome</keyword>
<dbReference type="InterPro" id="IPR032710">
    <property type="entry name" value="NTF2-like_dom_sf"/>
</dbReference>
<dbReference type="RefSeq" id="WP_030231582.1">
    <property type="nucleotide sequence ID" value="NZ_CP024985.1"/>
</dbReference>
<dbReference type="SUPFAM" id="SSF54427">
    <property type="entry name" value="NTF2-like"/>
    <property type="match status" value="1"/>
</dbReference>
<sequence length="126" mass="14008">MASRFGVLAEVLETWRTAFDERRVDDLVDLFSDDALFQGLSPRLLAGRDEIRTYYANVPPGTTATVEVLHSRPLAAEALAGFADVTFRTVTPQDPAGTPLPVRLSVIAQHLDDSWRIRQYHVSRVG</sequence>
<proteinExistence type="predicted"/>
<evidence type="ECO:0000313" key="1">
    <source>
        <dbReference type="EMBL" id="ATZ28345.1"/>
    </source>
</evidence>
<gene>
    <name evidence="1" type="ORF">SLAV_32865</name>
</gene>
<organism evidence="1 2">
    <name type="scientific">Streptomyces lavendulae subsp. lavendulae</name>
    <dbReference type="NCBI Taxonomy" id="58340"/>
    <lineage>
        <taxon>Bacteria</taxon>
        <taxon>Bacillati</taxon>
        <taxon>Actinomycetota</taxon>
        <taxon>Actinomycetes</taxon>
        <taxon>Kitasatosporales</taxon>
        <taxon>Streptomycetaceae</taxon>
        <taxon>Streptomyces</taxon>
    </lineage>
</organism>
<name>A0A2K8PRT9_STRLA</name>
<dbReference type="KEGG" id="slx:SLAV_32865"/>